<evidence type="ECO:0000313" key="3">
    <source>
        <dbReference type="Proteomes" id="UP000886595"/>
    </source>
</evidence>
<sequence>MLEVPLDMIVTDKGVAKKKPASSAVVKGARASKKLAAQRGRASPKKARGSASASASALSTSFAASSASVIPNSASATALAAVSCPVMRFIINNSPSDLDLS</sequence>
<gene>
    <name evidence="2" type="ORF">Bca52824_086540</name>
</gene>
<evidence type="ECO:0000313" key="2">
    <source>
        <dbReference type="EMBL" id="KAG2246912.1"/>
    </source>
</evidence>
<dbReference type="AlphaFoldDB" id="A0A8X7PAA5"/>
<name>A0A8X7PAA5_BRACI</name>
<comment type="caution">
    <text evidence="2">The sequence shown here is derived from an EMBL/GenBank/DDBJ whole genome shotgun (WGS) entry which is preliminary data.</text>
</comment>
<feature type="region of interest" description="Disordered" evidence="1">
    <location>
        <begin position="30"/>
        <end position="51"/>
    </location>
</feature>
<dbReference type="Proteomes" id="UP000886595">
    <property type="component" value="Unassembled WGS sequence"/>
</dbReference>
<reference evidence="2 3" key="1">
    <citation type="submission" date="2020-02" db="EMBL/GenBank/DDBJ databases">
        <authorList>
            <person name="Ma Q."/>
            <person name="Huang Y."/>
            <person name="Song X."/>
            <person name="Pei D."/>
        </authorList>
    </citation>
    <scope>NUCLEOTIDE SEQUENCE [LARGE SCALE GENOMIC DNA]</scope>
    <source>
        <strain evidence="2">Sxm20200214</strain>
        <tissue evidence="2">Leaf</tissue>
    </source>
</reference>
<organism evidence="2 3">
    <name type="scientific">Brassica carinata</name>
    <name type="common">Ethiopian mustard</name>
    <name type="synonym">Abyssinian cabbage</name>
    <dbReference type="NCBI Taxonomy" id="52824"/>
    <lineage>
        <taxon>Eukaryota</taxon>
        <taxon>Viridiplantae</taxon>
        <taxon>Streptophyta</taxon>
        <taxon>Embryophyta</taxon>
        <taxon>Tracheophyta</taxon>
        <taxon>Spermatophyta</taxon>
        <taxon>Magnoliopsida</taxon>
        <taxon>eudicotyledons</taxon>
        <taxon>Gunneridae</taxon>
        <taxon>Pentapetalae</taxon>
        <taxon>rosids</taxon>
        <taxon>malvids</taxon>
        <taxon>Brassicales</taxon>
        <taxon>Brassicaceae</taxon>
        <taxon>Brassiceae</taxon>
        <taxon>Brassica</taxon>
    </lineage>
</organism>
<proteinExistence type="predicted"/>
<accession>A0A8X7PAA5</accession>
<keyword evidence="3" id="KW-1185">Reference proteome</keyword>
<dbReference type="EMBL" id="JAAMPC010000017">
    <property type="protein sequence ID" value="KAG2246912.1"/>
    <property type="molecule type" value="Genomic_DNA"/>
</dbReference>
<protein>
    <submittedName>
        <fullName evidence="2">Uncharacterized protein</fullName>
    </submittedName>
</protein>
<evidence type="ECO:0000256" key="1">
    <source>
        <dbReference type="SAM" id="MobiDB-lite"/>
    </source>
</evidence>